<reference evidence="8 9" key="1">
    <citation type="submission" date="2019-10" db="EMBL/GenBank/DDBJ databases">
        <title>Genomic and transcriptomic insights into the perfect genentic adaptation of a filamentous nitrogen-fixing cyanobacterium to rice fields.</title>
        <authorList>
            <person name="Chen Z."/>
        </authorList>
    </citation>
    <scope>NUCLEOTIDE SEQUENCE [LARGE SCALE GENOMIC DNA]</scope>
    <source>
        <strain evidence="8">CCNUC1</strain>
    </source>
</reference>
<name>A0A5P8W038_9NOSO</name>
<protein>
    <recommendedName>
        <fullName evidence="6">Phosphate transport system permease protein</fullName>
    </recommendedName>
</protein>
<dbReference type="Gene3D" id="1.10.3720.10">
    <property type="entry name" value="MetI-like"/>
    <property type="match status" value="1"/>
</dbReference>
<keyword evidence="6" id="KW-0592">Phosphate transport</keyword>
<dbReference type="InterPro" id="IPR011864">
    <property type="entry name" value="Phosphate_PstC"/>
</dbReference>
<dbReference type="GO" id="GO:0005886">
    <property type="term" value="C:plasma membrane"/>
    <property type="evidence" value="ECO:0007669"/>
    <property type="project" value="UniProtKB-SubCell"/>
</dbReference>
<comment type="subcellular location">
    <subcellularLocation>
        <location evidence="5">Cell membrane</location>
        <topology evidence="5">Multi-pass membrane protein</topology>
    </subcellularLocation>
    <subcellularLocation>
        <location evidence="1">Membrane</location>
        <topology evidence="1">Multi-pass membrane protein</topology>
    </subcellularLocation>
</comment>
<dbReference type="EMBL" id="CP045226">
    <property type="protein sequence ID" value="QFS45981.1"/>
    <property type="molecule type" value="Genomic_DNA"/>
</dbReference>
<dbReference type="NCBIfam" id="TIGR02138">
    <property type="entry name" value="phosphate_pstC"/>
    <property type="match status" value="1"/>
</dbReference>
<dbReference type="PANTHER" id="PTHR42727">
    <property type="entry name" value="PHOSPHATE TRANSPORT SYSTEM PERMEASE PROTEIN"/>
    <property type="match status" value="1"/>
</dbReference>
<keyword evidence="3 5" id="KW-1133">Transmembrane helix</keyword>
<sequence>MTSNPLSNKPSNSKLWQPNRALSKSVETGVKALFALFAFVSVVTTIGIVLTLIFETVEFFQEVPLWRFLTDTQWTPLFTNQQFGIMVLISATLLTSVIAIAVALPLGLLAAICLSEYAPAELRKWLKPALEVLAGVPTVVFGYFALFTVTPFLQSFIPGMQGFNALSAGLVLGVSIIPLVASLSEDALYSVPRSLREGAYALGSTKRETIISVVLPAALSGIVASFILAISRAIGETMILTIAAGQNPQLGFNPLVPIQTMTAYIVQVSKGDTPAGSLAYKTIFAVGMTLFLITLTLNVFSYWFVRRFREKYE</sequence>
<dbReference type="InterPro" id="IPR000515">
    <property type="entry name" value="MetI-like"/>
</dbReference>
<evidence type="ECO:0000256" key="4">
    <source>
        <dbReference type="ARBA" id="ARBA00023136"/>
    </source>
</evidence>
<evidence type="ECO:0000259" key="7">
    <source>
        <dbReference type="PROSITE" id="PS50928"/>
    </source>
</evidence>
<evidence type="ECO:0000313" key="8">
    <source>
        <dbReference type="EMBL" id="QFS45981.1"/>
    </source>
</evidence>
<keyword evidence="6" id="KW-1003">Cell membrane</keyword>
<dbReference type="CDD" id="cd06261">
    <property type="entry name" value="TM_PBP2"/>
    <property type="match status" value="1"/>
</dbReference>
<evidence type="ECO:0000256" key="3">
    <source>
        <dbReference type="ARBA" id="ARBA00022989"/>
    </source>
</evidence>
<dbReference type="SUPFAM" id="SSF161098">
    <property type="entry name" value="MetI-like"/>
    <property type="match status" value="1"/>
</dbReference>
<keyword evidence="2 5" id="KW-0812">Transmembrane</keyword>
<dbReference type="PANTHER" id="PTHR42727:SF1">
    <property type="entry name" value="PHOSPHATE TRANSPORT SYSTEM PERMEASE"/>
    <property type="match status" value="1"/>
</dbReference>
<keyword evidence="9" id="KW-1185">Reference proteome</keyword>
<dbReference type="Proteomes" id="UP000326678">
    <property type="component" value="Chromosome Gxm1"/>
</dbReference>
<feature type="transmembrane region" description="Helical" evidence="5">
    <location>
        <begin position="283"/>
        <end position="305"/>
    </location>
</feature>
<feature type="transmembrane region" description="Helical" evidence="5">
    <location>
        <begin position="32"/>
        <end position="54"/>
    </location>
</feature>
<proteinExistence type="inferred from homology"/>
<feature type="transmembrane region" description="Helical" evidence="5">
    <location>
        <begin position="83"/>
        <end position="111"/>
    </location>
</feature>
<dbReference type="KEGG" id="nsh:GXM_03460"/>
<feature type="transmembrane region" description="Helical" evidence="5">
    <location>
        <begin position="132"/>
        <end position="153"/>
    </location>
</feature>
<evidence type="ECO:0000313" key="9">
    <source>
        <dbReference type="Proteomes" id="UP000326678"/>
    </source>
</evidence>
<dbReference type="RefSeq" id="WP_118168446.1">
    <property type="nucleotide sequence ID" value="NZ_CP045226.1"/>
</dbReference>
<feature type="domain" description="ABC transmembrane type-1" evidence="7">
    <location>
        <begin position="89"/>
        <end position="301"/>
    </location>
</feature>
<dbReference type="Pfam" id="PF00528">
    <property type="entry name" value="BPD_transp_1"/>
    <property type="match status" value="1"/>
</dbReference>
<evidence type="ECO:0000256" key="6">
    <source>
        <dbReference type="RuleBase" id="RU363054"/>
    </source>
</evidence>
<organism evidence="8 9">
    <name type="scientific">Nostoc sphaeroides CCNUC1</name>
    <dbReference type="NCBI Taxonomy" id="2653204"/>
    <lineage>
        <taxon>Bacteria</taxon>
        <taxon>Bacillati</taxon>
        <taxon>Cyanobacteriota</taxon>
        <taxon>Cyanophyceae</taxon>
        <taxon>Nostocales</taxon>
        <taxon>Nostocaceae</taxon>
        <taxon>Nostoc</taxon>
    </lineage>
</organism>
<feature type="transmembrane region" description="Helical" evidence="5">
    <location>
        <begin position="210"/>
        <end position="230"/>
    </location>
</feature>
<keyword evidence="4 5" id="KW-0472">Membrane</keyword>
<comment type="function">
    <text evidence="6">Part of the binding-protein-dependent transport system for phosphate; probably responsible for the translocation of the substrate across the membrane.</text>
</comment>
<dbReference type="GO" id="GO:0006817">
    <property type="term" value="P:phosphate ion transport"/>
    <property type="evidence" value="ECO:0007669"/>
    <property type="project" value="UniProtKB-KW"/>
</dbReference>
<feature type="transmembrane region" description="Helical" evidence="5">
    <location>
        <begin position="165"/>
        <end position="189"/>
    </location>
</feature>
<evidence type="ECO:0000256" key="2">
    <source>
        <dbReference type="ARBA" id="ARBA00022692"/>
    </source>
</evidence>
<accession>A0A5P8W038</accession>
<evidence type="ECO:0000256" key="1">
    <source>
        <dbReference type="ARBA" id="ARBA00004141"/>
    </source>
</evidence>
<dbReference type="PROSITE" id="PS50928">
    <property type="entry name" value="ABC_TM1"/>
    <property type="match status" value="1"/>
</dbReference>
<dbReference type="GO" id="GO:0005315">
    <property type="term" value="F:phosphate transmembrane transporter activity"/>
    <property type="evidence" value="ECO:0007669"/>
    <property type="project" value="InterPro"/>
</dbReference>
<dbReference type="AlphaFoldDB" id="A0A5P8W038"/>
<keyword evidence="5" id="KW-0813">Transport</keyword>
<dbReference type="InterPro" id="IPR035906">
    <property type="entry name" value="MetI-like_sf"/>
</dbReference>
<gene>
    <name evidence="8" type="ORF">GXM_03460</name>
</gene>
<comment type="similarity">
    <text evidence="6">Belongs to the binding-protein-dependent transport system permease family. CysTW subfamily.</text>
</comment>
<evidence type="ECO:0000256" key="5">
    <source>
        <dbReference type="RuleBase" id="RU363032"/>
    </source>
</evidence>